<dbReference type="Gene3D" id="3.30.450.40">
    <property type="match status" value="1"/>
</dbReference>
<dbReference type="EMBL" id="CP051627">
    <property type="protein sequence ID" value="UPT23597.1"/>
    <property type="molecule type" value="Genomic_DNA"/>
</dbReference>
<evidence type="ECO:0000256" key="2">
    <source>
        <dbReference type="SAM" id="MobiDB-lite"/>
    </source>
</evidence>
<dbReference type="SMART" id="SM00086">
    <property type="entry name" value="PAC"/>
    <property type="match status" value="1"/>
</dbReference>
<evidence type="ECO:0000313" key="5">
    <source>
        <dbReference type="Proteomes" id="UP000832041"/>
    </source>
</evidence>
<gene>
    <name evidence="4" type="ORF">FOF52_17995</name>
</gene>
<keyword evidence="1" id="KW-0378">Hydrolase</keyword>
<dbReference type="PANTHER" id="PTHR43156:SF2">
    <property type="entry name" value="STAGE II SPORULATION PROTEIN E"/>
    <property type="match status" value="1"/>
</dbReference>
<feature type="compositionally biased region" description="Polar residues" evidence="2">
    <location>
        <begin position="665"/>
        <end position="675"/>
    </location>
</feature>
<dbReference type="SUPFAM" id="SSF81606">
    <property type="entry name" value="PP2C-like"/>
    <property type="match status" value="1"/>
</dbReference>
<dbReference type="NCBIfam" id="TIGR00229">
    <property type="entry name" value="sensory_box"/>
    <property type="match status" value="1"/>
</dbReference>
<dbReference type="PANTHER" id="PTHR43156">
    <property type="entry name" value="STAGE II SPORULATION PROTEIN E-RELATED"/>
    <property type="match status" value="1"/>
</dbReference>
<dbReference type="Pfam" id="PF07228">
    <property type="entry name" value="SpoIIE"/>
    <property type="match status" value="1"/>
</dbReference>
<dbReference type="InterPro" id="IPR052016">
    <property type="entry name" value="Bact_Sigma-Reg"/>
</dbReference>
<dbReference type="Pfam" id="PF08447">
    <property type="entry name" value="PAS_3"/>
    <property type="match status" value="1"/>
</dbReference>
<dbReference type="Proteomes" id="UP000832041">
    <property type="component" value="Chromosome"/>
</dbReference>
<dbReference type="Gene3D" id="3.60.40.10">
    <property type="entry name" value="PPM-type phosphatase domain"/>
    <property type="match status" value="1"/>
</dbReference>
<evidence type="ECO:0000259" key="3">
    <source>
        <dbReference type="SMART" id="SM00331"/>
    </source>
</evidence>
<dbReference type="Gene3D" id="3.30.450.20">
    <property type="entry name" value="PAS domain"/>
    <property type="match status" value="2"/>
</dbReference>
<dbReference type="InterPro" id="IPR001610">
    <property type="entry name" value="PAC"/>
</dbReference>
<dbReference type="InterPro" id="IPR029016">
    <property type="entry name" value="GAF-like_dom_sf"/>
</dbReference>
<dbReference type="SUPFAM" id="SSF55785">
    <property type="entry name" value="PYP-like sensor domain (PAS domain)"/>
    <property type="match status" value="2"/>
</dbReference>
<dbReference type="InterPro" id="IPR013655">
    <property type="entry name" value="PAS_fold_3"/>
</dbReference>
<dbReference type="Pfam" id="PF01590">
    <property type="entry name" value="GAF"/>
    <property type="match status" value="1"/>
</dbReference>
<sequence length="684" mass="75091">MFDPVPVGVAVTRGPDHRLVYVNAAQRAMFGPRPLDKPFPLAFHDLAESGYALLLDRVMTTGEPTFLPDAPVTVDFPEGRRERYFNISFSPVVLEDGEPAVLSMMLDVTDRIDAEQRERAFQRYASLVRTGVVVEWTASPVDGSIQWSHGWEGITGQSPEEYLGYGWLDAVAPEDRPALVLVWSQAIDQVPDSLEHTFRVRVRDGTYRHFRARAVPVRKDGKVVEWTGTCADVEQQWREQRRLDLFRRASEAIAHTTRVEDMLEALTHVIVPELADACAVHLTAETEPRSVRSPFIVERIALTLREGLSHPTQPRGTRFAVHGAFLQAIQHHPIHEVFPAGKPPTDSLSPESVRWLSEVGANSVVVLPLTSEGKLIASLSVVVCGEREPLTQDDVDLLADLLDHIRSTLDTFAELQRTQRAALALQHSLLSEPPTIPGVPIVGRYRSSPTSAEVGGDWYDAFVVDGAVMLAIGDIAGHDLAAAIAMSQLRNMLRAFAVDRPQHPQEALRRLDNAVTRSGEYQGTATSVLARIAPDDAGRWWVDYSVAGHLPPLLVLPDGDTRFLEEAHDLLLGLDPGAPRSSAVEPLPPGATLLLYTDGLVEHASEPLDTGLDRLARHCAAMADTPLDRFCDRLLTELPVAGNDDITLIALRPAASPPDLPSVRRSLSAQGNSSWPPLPTQPDE</sequence>
<dbReference type="InterPro" id="IPR000014">
    <property type="entry name" value="PAS"/>
</dbReference>
<dbReference type="SUPFAM" id="SSF55781">
    <property type="entry name" value="GAF domain-like"/>
    <property type="match status" value="1"/>
</dbReference>
<protein>
    <submittedName>
        <fullName evidence="4">SpoIIE family protein phosphatase</fullName>
    </submittedName>
</protein>
<dbReference type="InterPro" id="IPR001932">
    <property type="entry name" value="PPM-type_phosphatase-like_dom"/>
</dbReference>
<dbReference type="InterPro" id="IPR035965">
    <property type="entry name" value="PAS-like_dom_sf"/>
</dbReference>
<dbReference type="CDD" id="cd00130">
    <property type="entry name" value="PAS"/>
    <property type="match status" value="1"/>
</dbReference>
<dbReference type="Pfam" id="PF08448">
    <property type="entry name" value="PAS_4"/>
    <property type="match status" value="1"/>
</dbReference>
<keyword evidence="5" id="KW-1185">Reference proteome</keyword>
<feature type="domain" description="PPM-type phosphatase" evidence="3">
    <location>
        <begin position="439"/>
        <end position="653"/>
    </location>
</feature>
<evidence type="ECO:0000313" key="4">
    <source>
        <dbReference type="EMBL" id="UPT23597.1"/>
    </source>
</evidence>
<dbReference type="InterPro" id="IPR013656">
    <property type="entry name" value="PAS_4"/>
</dbReference>
<organism evidence="4 5">
    <name type="scientific">Thermobifida alba</name>
    <name type="common">Thermomonospora alba</name>
    <dbReference type="NCBI Taxonomy" id="53522"/>
    <lineage>
        <taxon>Bacteria</taxon>
        <taxon>Bacillati</taxon>
        <taxon>Actinomycetota</taxon>
        <taxon>Actinomycetes</taxon>
        <taxon>Streptosporangiales</taxon>
        <taxon>Nocardiopsidaceae</taxon>
        <taxon>Thermobifida</taxon>
    </lineage>
</organism>
<feature type="region of interest" description="Disordered" evidence="2">
    <location>
        <begin position="655"/>
        <end position="684"/>
    </location>
</feature>
<dbReference type="InterPro" id="IPR036457">
    <property type="entry name" value="PPM-type-like_dom_sf"/>
</dbReference>
<dbReference type="SMART" id="SM00331">
    <property type="entry name" value="PP2C_SIG"/>
    <property type="match status" value="1"/>
</dbReference>
<dbReference type="InterPro" id="IPR003018">
    <property type="entry name" value="GAF"/>
</dbReference>
<accession>A0ABY4LBU8</accession>
<evidence type="ECO:0000256" key="1">
    <source>
        <dbReference type="ARBA" id="ARBA00022801"/>
    </source>
</evidence>
<name>A0ABY4LBU8_THEAE</name>
<proteinExistence type="predicted"/>
<reference evidence="4 5" key="1">
    <citation type="submission" date="2020-04" db="EMBL/GenBank/DDBJ databases">
        <title>Thermobifida alba genome sequencing and assembly.</title>
        <authorList>
            <person name="Luzics S."/>
            <person name="Horvath B."/>
            <person name="Nagy I."/>
            <person name="Toth A."/>
            <person name="Nagy I."/>
            <person name="Kukolya J."/>
        </authorList>
    </citation>
    <scope>NUCLEOTIDE SEQUENCE [LARGE SCALE GENOMIC DNA]</scope>
    <source>
        <strain evidence="4 5">DSM 43795</strain>
    </source>
</reference>